<keyword evidence="4" id="KW-1185">Reference proteome</keyword>
<evidence type="ECO:0000259" key="2">
    <source>
        <dbReference type="Pfam" id="PF13556"/>
    </source>
</evidence>
<dbReference type="AlphaFoldDB" id="A0A1H2LD59"/>
<organism evidence="3 4">
    <name type="scientific">Jiangella alkaliphila</name>
    <dbReference type="NCBI Taxonomy" id="419479"/>
    <lineage>
        <taxon>Bacteria</taxon>
        <taxon>Bacillati</taxon>
        <taxon>Actinomycetota</taxon>
        <taxon>Actinomycetes</taxon>
        <taxon>Jiangellales</taxon>
        <taxon>Jiangellaceae</taxon>
        <taxon>Jiangella</taxon>
    </lineage>
</organism>
<dbReference type="Proteomes" id="UP000182977">
    <property type="component" value="Chromosome I"/>
</dbReference>
<dbReference type="OrthoDB" id="3663486at2"/>
<evidence type="ECO:0000313" key="3">
    <source>
        <dbReference type="EMBL" id="SDU78754.1"/>
    </source>
</evidence>
<dbReference type="STRING" id="419479.SAMN04488563_5852"/>
<dbReference type="InterPro" id="IPR051448">
    <property type="entry name" value="CdaR-like_regulators"/>
</dbReference>
<evidence type="ECO:0000313" key="4">
    <source>
        <dbReference type="Proteomes" id="UP000182977"/>
    </source>
</evidence>
<evidence type="ECO:0000259" key="1">
    <source>
        <dbReference type="Pfam" id="PF07905"/>
    </source>
</evidence>
<dbReference type="PANTHER" id="PTHR33744">
    <property type="entry name" value="CARBOHYDRATE DIACID REGULATOR"/>
    <property type="match status" value="1"/>
</dbReference>
<dbReference type="InterPro" id="IPR042070">
    <property type="entry name" value="PucR_C-HTH_sf"/>
</dbReference>
<sequence>MVSLARLVADSGSDLLPVGRLPVPSPEVSGVHISELADPVPYLDGGELLLTTGLPFTLRGVAYDAYVVRLAGAGVSGLVLGLGEGIDEVPDGLSAACEHARLALLVVPDGVPFQRLTRTYWRQATGEDRASLTRSMSAQARLIRALVEPDAGERTVRILAQALGGWAAYVPYDDSGRAVVWPSSRAPLLPEVRREVRRLFAGSRLGAATFPVHQHDVVAYPVGLADTQPGALAVGAGRTLAAADRLLVTTAQAVLTSVHAGVSRPDPGSGPDDQAFDDVRIDLVARRLRGRDDGRPRPAVTTASVRVPDVAGVALHLAREVIRGARPGESEVTGWVAALEQARPPLAETVREYLRARGSWEEASRALGVHRNTVRARIAAAEQLIGVGLRDPDIAAQLWLALRDR</sequence>
<protein>
    <submittedName>
        <fullName evidence="3">PucR C-terminal helix-turn-helix domain-containing protein</fullName>
    </submittedName>
</protein>
<feature type="domain" description="PucR C-terminal helix-turn-helix" evidence="2">
    <location>
        <begin position="346"/>
        <end position="403"/>
    </location>
</feature>
<dbReference type="EMBL" id="LT629791">
    <property type="protein sequence ID" value="SDU78754.1"/>
    <property type="molecule type" value="Genomic_DNA"/>
</dbReference>
<accession>A0A1H2LD59</accession>
<dbReference type="Pfam" id="PF07905">
    <property type="entry name" value="PucR"/>
    <property type="match status" value="1"/>
</dbReference>
<proteinExistence type="predicted"/>
<dbReference type="InterPro" id="IPR025736">
    <property type="entry name" value="PucR_C-HTH_dom"/>
</dbReference>
<dbReference type="PANTHER" id="PTHR33744:SF1">
    <property type="entry name" value="DNA-BINDING TRANSCRIPTIONAL ACTIVATOR ADER"/>
    <property type="match status" value="1"/>
</dbReference>
<dbReference type="Gene3D" id="1.10.10.2840">
    <property type="entry name" value="PucR C-terminal helix-turn-helix domain"/>
    <property type="match status" value="1"/>
</dbReference>
<gene>
    <name evidence="3" type="ORF">SAMN04488563_5852</name>
</gene>
<dbReference type="Pfam" id="PF13556">
    <property type="entry name" value="HTH_30"/>
    <property type="match status" value="1"/>
</dbReference>
<dbReference type="RefSeq" id="WP_052762777.1">
    <property type="nucleotide sequence ID" value="NZ_LBMC01000032.1"/>
</dbReference>
<dbReference type="InterPro" id="IPR012914">
    <property type="entry name" value="PucR_dom"/>
</dbReference>
<feature type="domain" description="Purine catabolism PurC-like" evidence="1">
    <location>
        <begin position="27"/>
        <end position="119"/>
    </location>
</feature>
<name>A0A1H2LD59_9ACTN</name>
<reference evidence="4" key="1">
    <citation type="submission" date="2016-10" db="EMBL/GenBank/DDBJ databases">
        <authorList>
            <person name="Varghese N."/>
            <person name="Submissions S."/>
        </authorList>
    </citation>
    <scope>NUCLEOTIDE SEQUENCE [LARGE SCALE GENOMIC DNA]</scope>
    <source>
        <strain evidence="4">DSM 45079</strain>
    </source>
</reference>